<proteinExistence type="predicted"/>
<reference evidence="1" key="1">
    <citation type="submission" date="2022-07" db="EMBL/GenBank/DDBJ databases">
        <title>Chromosome-level genome of Muraenolepis orangiensis.</title>
        <authorList>
            <person name="Kim J."/>
        </authorList>
    </citation>
    <scope>NUCLEOTIDE SEQUENCE</scope>
    <source>
        <strain evidence="1">KU_S4_2022</strain>
        <tissue evidence="1">Muscle</tissue>
    </source>
</reference>
<gene>
    <name evidence="1" type="ORF">NHX12_008092</name>
</gene>
<dbReference type="Proteomes" id="UP001148018">
    <property type="component" value="Unassembled WGS sequence"/>
</dbReference>
<dbReference type="AlphaFoldDB" id="A0A9Q0DKN8"/>
<comment type="caution">
    <text evidence="1">The sequence shown here is derived from an EMBL/GenBank/DDBJ whole genome shotgun (WGS) entry which is preliminary data.</text>
</comment>
<protein>
    <submittedName>
        <fullName evidence="1">Uncharacterized protein</fullName>
    </submittedName>
</protein>
<evidence type="ECO:0000313" key="1">
    <source>
        <dbReference type="EMBL" id="KAJ3590138.1"/>
    </source>
</evidence>
<keyword evidence="2" id="KW-1185">Reference proteome</keyword>
<organism evidence="1 2">
    <name type="scientific">Muraenolepis orangiensis</name>
    <name type="common">Patagonian moray cod</name>
    <dbReference type="NCBI Taxonomy" id="630683"/>
    <lineage>
        <taxon>Eukaryota</taxon>
        <taxon>Metazoa</taxon>
        <taxon>Chordata</taxon>
        <taxon>Craniata</taxon>
        <taxon>Vertebrata</taxon>
        <taxon>Euteleostomi</taxon>
        <taxon>Actinopterygii</taxon>
        <taxon>Neopterygii</taxon>
        <taxon>Teleostei</taxon>
        <taxon>Neoteleostei</taxon>
        <taxon>Acanthomorphata</taxon>
        <taxon>Zeiogadaria</taxon>
        <taxon>Gadariae</taxon>
        <taxon>Gadiformes</taxon>
        <taxon>Muraenolepidoidei</taxon>
        <taxon>Muraenolepididae</taxon>
        <taxon>Muraenolepis</taxon>
    </lineage>
</organism>
<accession>A0A9Q0DKN8</accession>
<name>A0A9Q0DKN8_9TELE</name>
<dbReference type="EMBL" id="JANIIK010000114">
    <property type="protein sequence ID" value="KAJ3590138.1"/>
    <property type="molecule type" value="Genomic_DNA"/>
</dbReference>
<evidence type="ECO:0000313" key="2">
    <source>
        <dbReference type="Proteomes" id="UP001148018"/>
    </source>
</evidence>
<sequence>MAMNQVQEVCDEVGYKCYHGFLVNNMMQGSVSAEERSPAGATGHLEANQPVGIPVDSVVVEEDLSRGPLQRLWVIRRRQEGAVE</sequence>